<organism evidence="2 3">
    <name type="scientific">Clostridium tyrobutyricum DIVETGP</name>
    <dbReference type="NCBI Taxonomy" id="1408889"/>
    <lineage>
        <taxon>Bacteria</taxon>
        <taxon>Bacillati</taxon>
        <taxon>Bacillota</taxon>
        <taxon>Clostridia</taxon>
        <taxon>Eubacteriales</taxon>
        <taxon>Clostridiaceae</taxon>
        <taxon>Clostridium</taxon>
    </lineage>
</organism>
<dbReference type="InterPro" id="IPR046348">
    <property type="entry name" value="SIS_dom_sf"/>
</dbReference>
<dbReference type="InterPro" id="IPR047640">
    <property type="entry name" value="RpiR-like"/>
</dbReference>
<dbReference type="InterPro" id="IPR036388">
    <property type="entry name" value="WH-like_DNA-bd_sf"/>
</dbReference>
<dbReference type="GO" id="GO:0097367">
    <property type="term" value="F:carbohydrate derivative binding"/>
    <property type="evidence" value="ECO:0007669"/>
    <property type="project" value="InterPro"/>
</dbReference>
<feature type="domain" description="HTH rpiR-type" evidence="1">
    <location>
        <begin position="1"/>
        <end position="66"/>
    </location>
</feature>
<sequence length="237" mass="27147">MNFTDLENTILNRINYYIGKNKRVNIETIAKDCFVSKGTIVKLAKKLGFSGYSEMYYVTLASSKKPFSADYSDVKQIFQNDRSQNYVNTLCDLLWNYRNSKIYIDSLGICDTARDYYLQKLLIFGFNASSSYHSQAFHVKNPGLYMFMSYSGNNSTVIDKIKIAIDNDFNVIALTANQNSLLGELANSTIVVSGNRSSIEDYKPNLFTANLIILFEFVLSRYSEKYLKSEQNTNYEK</sequence>
<dbReference type="GO" id="GO:0003677">
    <property type="term" value="F:DNA binding"/>
    <property type="evidence" value="ECO:0007669"/>
    <property type="project" value="InterPro"/>
</dbReference>
<dbReference type="GO" id="GO:1901135">
    <property type="term" value="P:carbohydrate derivative metabolic process"/>
    <property type="evidence" value="ECO:0007669"/>
    <property type="project" value="InterPro"/>
</dbReference>
<protein>
    <submittedName>
        <fullName evidence="2">Transcriptional regulator, RpiR family</fullName>
    </submittedName>
</protein>
<reference evidence="2 3" key="1">
    <citation type="journal article" date="2015" name="Genome Announc.">
        <title>Draft Genome Sequence of Clostridium tyrobutyricum Strain DIVETGP, Isolated from Cow's Milk for Grana Padano Production.</title>
        <authorList>
            <person name="Soggiu A."/>
            <person name="Piras C."/>
            <person name="Gaiarsa S."/>
            <person name="Sassera D."/>
            <person name="Roncada P."/>
            <person name="Bendixen E."/>
            <person name="Brasca M."/>
            <person name="Bonizzi L."/>
        </authorList>
    </citation>
    <scope>NUCLEOTIDE SEQUENCE [LARGE SCALE GENOMIC DNA]</scope>
    <source>
        <strain evidence="2 3">DIVETGP</strain>
    </source>
</reference>
<dbReference type="SUPFAM" id="SSF46689">
    <property type="entry name" value="Homeodomain-like"/>
    <property type="match status" value="1"/>
</dbReference>
<dbReference type="RefSeq" id="WP_017895127.1">
    <property type="nucleotide sequence ID" value="NZ_CBXI010000040.1"/>
</dbReference>
<dbReference type="PANTHER" id="PTHR30514">
    <property type="entry name" value="GLUCOKINASE"/>
    <property type="match status" value="1"/>
</dbReference>
<dbReference type="Proteomes" id="UP000019482">
    <property type="component" value="Unassembled WGS sequence"/>
</dbReference>
<dbReference type="Gene3D" id="3.40.50.10490">
    <property type="entry name" value="Glucose-6-phosphate isomerase like protein, domain 1"/>
    <property type="match status" value="1"/>
</dbReference>
<dbReference type="AlphaFoldDB" id="W6N9R3"/>
<accession>W6N9R3</accession>
<dbReference type="GeneID" id="29420398"/>
<dbReference type="InterPro" id="IPR000281">
    <property type="entry name" value="HTH_RpiR"/>
</dbReference>
<keyword evidence="3" id="KW-1185">Reference proteome</keyword>
<proteinExistence type="predicted"/>
<evidence type="ECO:0000313" key="2">
    <source>
        <dbReference type="EMBL" id="CDL92274.1"/>
    </source>
</evidence>
<dbReference type="Pfam" id="PF01418">
    <property type="entry name" value="HTH_6"/>
    <property type="match status" value="1"/>
</dbReference>
<dbReference type="PROSITE" id="PS51071">
    <property type="entry name" value="HTH_RPIR"/>
    <property type="match status" value="1"/>
</dbReference>
<evidence type="ECO:0000259" key="1">
    <source>
        <dbReference type="PROSITE" id="PS51071"/>
    </source>
</evidence>
<comment type="caution">
    <text evidence="2">The sequence shown here is derived from an EMBL/GenBank/DDBJ whole genome shotgun (WGS) entry which is preliminary data.</text>
</comment>
<dbReference type="EMBL" id="CBXI010000040">
    <property type="protein sequence ID" value="CDL92274.1"/>
    <property type="molecule type" value="Genomic_DNA"/>
</dbReference>
<dbReference type="Gene3D" id="1.10.10.10">
    <property type="entry name" value="Winged helix-like DNA-binding domain superfamily/Winged helix DNA-binding domain"/>
    <property type="match status" value="1"/>
</dbReference>
<dbReference type="PANTHER" id="PTHR30514:SF21">
    <property type="entry name" value="RPIR-FAMILY TRANSCRIPTIONAL REGULATOR"/>
    <property type="match status" value="1"/>
</dbReference>
<name>W6N9R3_CLOTY</name>
<dbReference type="GO" id="GO:0003700">
    <property type="term" value="F:DNA-binding transcription factor activity"/>
    <property type="evidence" value="ECO:0007669"/>
    <property type="project" value="InterPro"/>
</dbReference>
<evidence type="ECO:0000313" key="3">
    <source>
        <dbReference type="Proteomes" id="UP000019482"/>
    </source>
</evidence>
<dbReference type="InterPro" id="IPR009057">
    <property type="entry name" value="Homeodomain-like_sf"/>
</dbReference>
<gene>
    <name evidence="2" type="ORF">CTDIVETGP_2344</name>
</gene>
<dbReference type="SUPFAM" id="SSF53697">
    <property type="entry name" value="SIS domain"/>
    <property type="match status" value="1"/>
</dbReference>